<dbReference type="EMBL" id="CZBI01000001">
    <property type="protein sequence ID" value="CUP59830.1"/>
    <property type="molecule type" value="Genomic_DNA"/>
</dbReference>
<proteinExistence type="predicted"/>
<accession>A0A174PM00</accession>
<keyword evidence="2" id="KW-0449">Lipoprotein</keyword>
<protein>
    <submittedName>
        <fullName evidence="2">Lipoprotein</fullName>
    </submittedName>
</protein>
<keyword evidence="1" id="KW-0732">Signal</keyword>
<reference evidence="2 3" key="1">
    <citation type="submission" date="2015-09" db="EMBL/GenBank/DDBJ databases">
        <authorList>
            <consortium name="Pathogen Informatics"/>
        </authorList>
    </citation>
    <scope>NUCLEOTIDE SEQUENCE [LARGE SCALE GENOMIC DNA]</scope>
    <source>
        <strain evidence="2 3">2789STDY5834945</strain>
    </source>
</reference>
<name>A0A174PM00_BACT4</name>
<dbReference type="InterPro" id="IPR011990">
    <property type="entry name" value="TPR-like_helical_dom_sf"/>
</dbReference>
<dbReference type="InterPro" id="IPR041662">
    <property type="entry name" value="SusD-like_2"/>
</dbReference>
<feature type="signal peptide" evidence="1">
    <location>
        <begin position="1"/>
        <end position="25"/>
    </location>
</feature>
<dbReference type="RefSeq" id="WP_055217394.1">
    <property type="nucleotide sequence ID" value="NZ_CZBI01000001.1"/>
</dbReference>
<dbReference type="SUPFAM" id="SSF48452">
    <property type="entry name" value="TPR-like"/>
    <property type="match status" value="1"/>
</dbReference>
<evidence type="ECO:0000313" key="3">
    <source>
        <dbReference type="Proteomes" id="UP000095541"/>
    </source>
</evidence>
<dbReference type="PROSITE" id="PS51257">
    <property type="entry name" value="PROKAR_LIPOPROTEIN"/>
    <property type="match status" value="1"/>
</dbReference>
<organism evidence="2 3">
    <name type="scientific">Bacteroides thetaiotaomicron</name>
    <dbReference type="NCBI Taxonomy" id="818"/>
    <lineage>
        <taxon>Bacteria</taxon>
        <taxon>Pseudomonadati</taxon>
        <taxon>Bacteroidota</taxon>
        <taxon>Bacteroidia</taxon>
        <taxon>Bacteroidales</taxon>
        <taxon>Bacteroidaceae</taxon>
        <taxon>Bacteroides</taxon>
    </lineage>
</organism>
<dbReference type="Pfam" id="PF12771">
    <property type="entry name" value="SusD-like_2"/>
    <property type="match status" value="1"/>
</dbReference>
<sequence length="534" mass="59560">MKKFTLYILTAFGLMGLATSCNDFGDVNNDPMNLNPGVVDYKMEFTQVEAQICGSDWDVWRNGCIYTANMIQHTASVDWAYGVFYTWNDQYSGAYWGGFYSGGRAAIRNIIDVMNNWEGNPAYANEYQMCRILKAYMFQNMTDLYGDVPYSEAGQGYSTNPIPYPKYDTQEAIYNDLLKELDEAQAALSTSAGNTIGAADVIYNGDAAKWKKFANSLMLRVAMRLTKVAPDKAKTWVAKAVSNGLFVSNDDNAIVRHTNGSPSDDSAEPYGKVFSSLDTQAFYISETFINILQDDPRLPLIATVCTRDPKPGWGDADFDLGDNTAAKQKGMPVGYDVSGGDWDLSKAPGYPGENWRKAYSVPNRTVYARPDSPSMLVTHAGNLLLLADAVKRGLYTGDAEKFYRDGVTAAMKQFSYYEKASATITDDAITAYLNANPLDADTEKALEQINTEYYIHTFCNEYEAFANWRRTGYPKLTPSRNAASYPNNVTNGEIPRRFIYPASEITANPVNYNDAVKRLSDGDKMTSRVWWDKK</sequence>
<gene>
    <name evidence="2" type="ORF">ERS852557_01146</name>
</gene>
<evidence type="ECO:0000256" key="1">
    <source>
        <dbReference type="SAM" id="SignalP"/>
    </source>
</evidence>
<dbReference type="Proteomes" id="UP000095541">
    <property type="component" value="Unassembled WGS sequence"/>
</dbReference>
<evidence type="ECO:0000313" key="2">
    <source>
        <dbReference type="EMBL" id="CUP59830.1"/>
    </source>
</evidence>
<feature type="chain" id="PRO_5008030189" evidence="1">
    <location>
        <begin position="26"/>
        <end position="534"/>
    </location>
</feature>
<dbReference type="AlphaFoldDB" id="A0A174PM00"/>
<dbReference type="Gene3D" id="1.25.40.390">
    <property type="match status" value="1"/>
</dbReference>